<dbReference type="GO" id="GO:0097272">
    <property type="term" value="P:ammonium homeostasis"/>
    <property type="evidence" value="ECO:0007669"/>
    <property type="project" value="TreeGrafter"/>
</dbReference>
<keyword evidence="3" id="KW-0813">Transport</keyword>
<feature type="transmembrane region" description="Helical" evidence="8">
    <location>
        <begin position="157"/>
        <end position="176"/>
    </location>
</feature>
<evidence type="ECO:0000256" key="4">
    <source>
        <dbReference type="ARBA" id="ARBA00022692"/>
    </source>
</evidence>
<feature type="transmembrane region" description="Helical" evidence="8">
    <location>
        <begin position="113"/>
        <end position="137"/>
    </location>
</feature>
<comment type="similarity">
    <text evidence="2">Belongs to the ammonia transporter channel (TC 1.A.11.2) family.</text>
</comment>
<proteinExistence type="inferred from homology"/>
<dbReference type="GO" id="GO:0008519">
    <property type="term" value="F:ammonium channel activity"/>
    <property type="evidence" value="ECO:0007669"/>
    <property type="project" value="InterPro"/>
</dbReference>
<feature type="transmembrane region" description="Helical" evidence="8">
    <location>
        <begin position="47"/>
        <end position="72"/>
    </location>
</feature>
<evidence type="ECO:0000259" key="9">
    <source>
        <dbReference type="Pfam" id="PF00909"/>
    </source>
</evidence>
<keyword evidence="4 8" id="KW-0812">Transmembrane</keyword>
<comment type="subcellular location">
    <subcellularLocation>
        <location evidence="1">Membrane</location>
        <topology evidence="1">Multi-pass membrane protein</topology>
    </subcellularLocation>
</comment>
<evidence type="ECO:0000256" key="8">
    <source>
        <dbReference type="SAM" id="Phobius"/>
    </source>
</evidence>
<dbReference type="SUPFAM" id="SSF111352">
    <property type="entry name" value="Ammonium transporter"/>
    <property type="match status" value="1"/>
</dbReference>
<dbReference type="Pfam" id="PF00909">
    <property type="entry name" value="Ammonium_transp"/>
    <property type="match status" value="1"/>
</dbReference>
<feature type="transmembrane region" description="Helical" evidence="8">
    <location>
        <begin position="6"/>
        <end position="26"/>
    </location>
</feature>
<name>A0A382LJX9_9ZZZZ</name>
<feature type="transmembrane region" description="Helical" evidence="8">
    <location>
        <begin position="84"/>
        <end position="106"/>
    </location>
</feature>
<evidence type="ECO:0000256" key="6">
    <source>
        <dbReference type="ARBA" id="ARBA00023136"/>
    </source>
</evidence>
<accession>A0A382LJX9</accession>
<organism evidence="10">
    <name type="scientific">marine metagenome</name>
    <dbReference type="NCBI Taxonomy" id="408172"/>
    <lineage>
        <taxon>unclassified sequences</taxon>
        <taxon>metagenomes</taxon>
        <taxon>ecological metagenomes</taxon>
    </lineage>
</organism>
<dbReference type="InterPro" id="IPR024041">
    <property type="entry name" value="NH4_transpt_AmtB-like_dom"/>
</dbReference>
<dbReference type="Gene3D" id="1.10.3430.10">
    <property type="entry name" value="Ammonium transporter AmtB like domains"/>
    <property type="match status" value="1"/>
</dbReference>
<gene>
    <name evidence="10" type="ORF">METZ01_LOCUS288969</name>
</gene>
<feature type="domain" description="Ammonium transporter AmtB-like" evidence="9">
    <location>
        <begin position="7"/>
        <end position="234"/>
    </location>
</feature>
<evidence type="ECO:0000256" key="3">
    <source>
        <dbReference type="ARBA" id="ARBA00022448"/>
    </source>
</evidence>
<dbReference type="AlphaFoldDB" id="A0A382LJX9"/>
<sequence>MEQIDMVWVLFCSCLVLFMQAGFSCLEAGLIRAKNAINVVIKNTVDFAISVVGFGLIGFSVMFGPSILGWLGEPFSLLNIASPHIYLVFVFQAMFCATATTILSGAVAERMSFYGYCFVAIFMVLMVYPVVGHWAWGGLLSSSENGGWLTKLGFRDFAGSTVVHSVGGWVALAAVLKLGPRIGRFGPGSSPIEPSSLTLTSLGVFLLWIGGLGFNGGSTLQASETVPLIIANTIVG</sequence>
<protein>
    <recommendedName>
        <fullName evidence="9">Ammonium transporter AmtB-like domain-containing protein</fullName>
    </recommendedName>
</protein>
<dbReference type="InterPro" id="IPR029020">
    <property type="entry name" value="Ammonium/urea_transptr"/>
</dbReference>
<reference evidence="10" key="1">
    <citation type="submission" date="2018-05" db="EMBL/GenBank/DDBJ databases">
        <authorList>
            <person name="Lanie J.A."/>
            <person name="Ng W.-L."/>
            <person name="Kazmierczak K.M."/>
            <person name="Andrzejewski T.M."/>
            <person name="Davidsen T.M."/>
            <person name="Wayne K.J."/>
            <person name="Tettelin H."/>
            <person name="Glass J.I."/>
            <person name="Rusch D."/>
            <person name="Podicherti R."/>
            <person name="Tsui H.-C.T."/>
            <person name="Winkler M.E."/>
        </authorList>
    </citation>
    <scope>NUCLEOTIDE SEQUENCE</scope>
</reference>
<feature type="non-terminal residue" evidence="10">
    <location>
        <position position="236"/>
    </location>
</feature>
<keyword evidence="5 8" id="KW-1133">Transmembrane helix</keyword>
<keyword evidence="6 8" id="KW-0472">Membrane</keyword>
<evidence type="ECO:0000256" key="5">
    <source>
        <dbReference type="ARBA" id="ARBA00022989"/>
    </source>
</evidence>
<dbReference type="EMBL" id="UINC01087073">
    <property type="protein sequence ID" value="SVC36115.1"/>
    <property type="molecule type" value="Genomic_DNA"/>
</dbReference>
<evidence type="ECO:0000256" key="2">
    <source>
        <dbReference type="ARBA" id="ARBA00005887"/>
    </source>
</evidence>
<dbReference type="PANTHER" id="PTHR11730">
    <property type="entry name" value="AMMONIUM TRANSPORTER"/>
    <property type="match status" value="1"/>
</dbReference>
<evidence type="ECO:0000256" key="7">
    <source>
        <dbReference type="ARBA" id="ARBA00023177"/>
    </source>
</evidence>
<evidence type="ECO:0000256" key="1">
    <source>
        <dbReference type="ARBA" id="ARBA00004141"/>
    </source>
</evidence>
<evidence type="ECO:0000313" key="10">
    <source>
        <dbReference type="EMBL" id="SVC36115.1"/>
    </source>
</evidence>
<dbReference type="PANTHER" id="PTHR11730:SF6">
    <property type="entry name" value="AMMONIUM TRANSPORTER"/>
    <property type="match status" value="1"/>
</dbReference>
<keyword evidence="7" id="KW-0924">Ammonia transport</keyword>
<dbReference type="GO" id="GO:0016020">
    <property type="term" value="C:membrane"/>
    <property type="evidence" value="ECO:0007669"/>
    <property type="project" value="UniProtKB-SubCell"/>
</dbReference>